<keyword evidence="3 6" id="KW-0285">Flavoprotein</keyword>
<accession>A0ABT5QRQ1</accession>
<dbReference type="SUPFAM" id="SSF51730">
    <property type="entry name" value="FAD-linked oxidoreductase"/>
    <property type="match status" value="1"/>
</dbReference>
<comment type="similarity">
    <text evidence="6">Belongs to the methylenetetrahydrofolate reductase family.</text>
</comment>
<dbReference type="Proteomes" id="UP001149821">
    <property type="component" value="Unassembled WGS sequence"/>
</dbReference>
<evidence type="ECO:0000256" key="4">
    <source>
        <dbReference type="ARBA" id="ARBA00022827"/>
    </source>
</evidence>
<dbReference type="InterPro" id="IPR029041">
    <property type="entry name" value="FAD-linked_oxidoreductase-like"/>
</dbReference>
<organism evidence="7 8">
    <name type="scientific">Enterovibrio qingdaonensis</name>
    <dbReference type="NCBI Taxonomy" id="2899818"/>
    <lineage>
        <taxon>Bacteria</taxon>
        <taxon>Pseudomonadati</taxon>
        <taxon>Pseudomonadota</taxon>
        <taxon>Gammaproteobacteria</taxon>
        <taxon>Vibrionales</taxon>
        <taxon>Vibrionaceae</taxon>
        <taxon>Enterovibrio</taxon>
    </lineage>
</organism>
<dbReference type="RefSeq" id="WP_274144666.1">
    <property type="nucleotide sequence ID" value="NZ_JAJUBB010000021.1"/>
</dbReference>
<evidence type="ECO:0000256" key="6">
    <source>
        <dbReference type="RuleBase" id="RU003862"/>
    </source>
</evidence>
<dbReference type="GO" id="GO:0004489">
    <property type="term" value="F:methylenetetrahydrofolate reductase [NAD(P)H] activity"/>
    <property type="evidence" value="ECO:0007669"/>
    <property type="project" value="UniProtKB-EC"/>
</dbReference>
<evidence type="ECO:0000313" key="8">
    <source>
        <dbReference type="Proteomes" id="UP001149821"/>
    </source>
</evidence>
<evidence type="ECO:0000256" key="1">
    <source>
        <dbReference type="ARBA" id="ARBA00001974"/>
    </source>
</evidence>
<comment type="cofactor">
    <cofactor evidence="1 6">
        <name>FAD</name>
        <dbReference type="ChEBI" id="CHEBI:57692"/>
    </cofactor>
</comment>
<dbReference type="InterPro" id="IPR003171">
    <property type="entry name" value="Mehydrof_redctse-like"/>
</dbReference>
<protein>
    <recommendedName>
        <fullName evidence="6">Methylenetetrahydrofolate reductase</fullName>
    </recommendedName>
</protein>
<evidence type="ECO:0000256" key="3">
    <source>
        <dbReference type="ARBA" id="ARBA00022630"/>
    </source>
</evidence>
<proteinExistence type="inferred from homology"/>
<dbReference type="Gene3D" id="3.20.20.220">
    <property type="match status" value="1"/>
</dbReference>
<keyword evidence="4 6" id="KW-0274">FAD</keyword>
<comment type="caution">
    <text evidence="7">The sequence shown here is derived from an EMBL/GenBank/DDBJ whole genome shotgun (WGS) entry which is preliminary data.</text>
</comment>
<dbReference type="EMBL" id="JAJUBB010000021">
    <property type="protein sequence ID" value="MDD1783647.1"/>
    <property type="molecule type" value="Genomic_DNA"/>
</dbReference>
<evidence type="ECO:0000256" key="2">
    <source>
        <dbReference type="ARBA" id="ARBA00004777"/>
    </source>
</evidence>
<keyword evidence="8" id="KW-1185">Reference proteome</keyword>
<evidence type="ECO:0000256" key="5">
    <source>
        <dbReference type="ARBA" id="ARBA00023002"/>
    </source>
</evidence>
<keyword evidence="5 6" id="KW-0560">Oxidoreductase</keyword>
<dbReference type="Pfam" id="PF02219">
    <property type="entry name" value="MTHFR"/>
    <property type="match status" value="1"/>
</dbReference>
<evidence type="ECO:0000313" key="7">
    <source>
        <dbReference type="EMBL" id="MDD1783647.1"/>
    </source>
</evidence>
<reference evidence="7" key="1">
    <citation type="submission" date="2021-12" db="EMBL/GenBank/DDBJ databases">
        <title>Enterovibrio ZSDZ35 sp. nov. and Enterovibrio ZSDZ42 sp. nov., isolated from coastal seawater in Qingdao.</title>
        <authorList>
            <person name="Zhang P."/>
        </authorList>
    </citation>
    <scope>NUCLEOTIDE SEQUENCE</scope>
    <source>
        <strain evidence="7">ZSDZ35</strain>
    </source>
</reference>
<sequence>MTMDSISDGNRTLPELVDPVSAANALLSQSSLEATPKQIVDLGATAPEWMHQGMRVYVPFLPNAAFENAFSACETLLGWGMKPVPHLPARSVPDAETLRAWLASLQRIGVKEVLLIAGDTEKALGPYQDTLALLASGILTEYGLTGMGVAGHPEGHPKADNTALKEALMFKRDYAKAHGLELWVVTQFSFDDESLIKWLDEHQTILSSIPVYLGLAGPTRLKNLLAYAAQCGVSTSAKALRKNMNAARLLRPWTPDALFRTLCEYKATHPSTSLQGIHLFPFGGLKQSNQWLSSAHLLVSS</sequence>
<comment type="pathway">
    <text evidence="2 6">One-carbon metabolism; tetrahydrofolate interconversion.</text>
</comment>
<name>A0ABT5QRQ1_9GAMM</name>
<gene>
    <name evidence="7" type="ORF">LRP49_20945</name>
</gene>